<evidence type="ECO:0000256" key="7">
    <source>
        <dbReference type="ARBA" id="ARBA00023027"/>
    </source>
</evidence>
<organism evidence="12">
    <name type="scientific">Escherichia coli</name>
    <dbReference type="NCBI Taxonomy" id="562"/>
    <lineage>
        <taxon>Bacteria</taxon>
        <taxon>Pseudomonadati</taxon>
        <taxon>Pseudomonadota</taxon>
        <taxon>Gammaproteobacteria</taxon>
        <taxon>Enterobacterales</taxon>
        <taxon>Enterobacteriaceae</taxon>
        <taxon>Escherichia</taxon>
    </lineage>
</organism>
<dbReference type="NCBIfam" id="TIGR01179">
    <property type="entry name" value="galE"/>
    <property type="match status" value="1"/>
</dbReference>
<comment type="catalytic activity">
    <reaction evidence="1 10">
        <text>UDP-alpha-D-glucose = UDP-alpha-D-galactose</text>
        <dbReference type="Rhea" id="RHEA:22168"/>
        <dbReference type="ChEBI" id="CHEBI:58885"/>
        <dbReference type="ChEBI" id="CHEBI:66914"/>
        <dbReference type="EC" id="5.1.3.2"/>
    </reaction>
</comment>
<proteinExistence type="inferred from homology"/>
<dbReference type="Gene3D" id="3.90.25.10">
    <property type="entry name" value="UDP-galactose 4-epimerase, domain 1"/>
    <property type="match status" value="1"/>
</dbReference>
<comment type="cofactor">
    <cofactor evidence="2 10">
        <name>NAD(+)</name>
        <dbReference type="ChEBI" id="CHEBI:57540"/>
    </cofactor>
</comment>
<dbReference type="NCBIfam" id="NF007956">
    <property type="entry name" value="PRK10675.1"/>
    <property type="match status" value="1"/>
</dbReference>
<feature type="domain" description="NAD-dependent epimerase/dehydratase" evidence="11">
    <location>
        <begin position="9"/>
        <end position="268"/>
    </location>
</feature>
<evidence type="ECO:0000256" key="9">
    <source>
        <dbReference type="ARBA" id="ARBA00023235"/>
    </source>
</evidence>
<accession>A0A0A8J5D8</accession>
<dbReference type="InterPro" id="IPR036291">
    <property type="entry name" value="NAD(P)-bd_dom_sf"/>
</dbReference>
<comment type="similarity">
    <text evidence="4 10">Belongs to the NAD(P)-dependent epimerase/dehydratase family.</text>
</comment>
<keyword evidence="9 10" id="KW-0413">Isomerase</keyword>
<evidence type="ECO:0000256" key="10">
    <source>
        <dbReference type="RuleBase" id="RU366046"/>
    </source>
</evidence>
<dbReference type="GO" id="GO:0005829">
    <property type="term" value="C:cytosol"/>
    <property type="evidence" value="ECO:0007669"/>
    <property type="project" value="TreeGrafter"/>
</dbReference>
<keyword evidence="8" id="KW-0299">Galactose metabolism</keyword>
<keyword evidence="10" id="KW-0119">Carbohydrate metabolism</keyword>
<dbReference type="AlphaFoldDB" id="A0A0A8J5D8"/>
<evidence type="ECO:0000256" key="3">
    <source>
        <dbReference type="ARBA" id="ARBA00004947"/>
    </source>
</evidence>
<dbReference type="GO" id="GO:0003978">
    <property type="term" value="F:UDP-glucose 4-epimerase activity"/>
    <property type="evidence" value="ECO:0007669"/>
    <property type="project" value="UniProtKB-UniRule"/>
</dbReference>
<comment type="subunit">
    <text evidence="10">Homodimer.</text>
</comment>
<dbReference type="InterPro" id="IPR005886">
    <property type="entry name" value="UDP_G4E"/>
</dbReference>
<dbReference type="SUPFAM" id="SSF51735">
    <property type="entry name" value="NAD(P)-binding Rossmann-fold domains"/>
    <property type="match status" value="1"/>
</dbReference>
<sequence>MLMEPYMSILVTGGCGYIGVHTIYTLISQGYDVIVLDNLTNSSIESLERVKLMTNHNIPFYKGDVGNKKILVDIFNEHQIKAVMHFAGLKSVSESIKKPIEYYSSNVMQTLSLISTMIEYNVKSFIFSSSATVYGKPKLCPINETHPIGKTTNPYGTSKLMMELMLSDLCNAYDDFNVTILRYFNPIGAHESGNIGEHPNGIPNNLFPYLTKVAIGEYPYLKVYGCDYPTSDGSGVRDYIHVVDLAEAHVKALSKNSESTGLKIYNLGTGKGYSVLEVIEAFEKITGIKIPYKIMPRRDGDVAECWSDSTKANDKLEWKANRELYDMIRDAWNWQSKNPHGYDNT</sequence>
<dbReference type="PANTHER" id="PTHR43725">
    <property type="entry name" value="UDP-GLUCOSE 4-EPIMERASE"/>
    <property type="match status" value="1"/>
</dbReference>
<dbReference type="PANTHER" id="PTHR43725:SF47">
    <property type="entry name" value="UDP-GLUCOSE 4-EPIMERASE"/>
    <property type="match status" value="1"/>
</dbReference>
<name>A0A0A8J5D8_ECOLX</name>
<evidence type="ECO:0000256" key="8">
    <source>
        <dbReference type="ARBA" id="ARBA00023144"/>
    </source>
</evidence>
<dbReference type="GO" id="GO:0006012">
    <property type="term" value="P:galactose metabolic process"/>
    <property type="evidence" value="ECO:0007669"/>
    <property type="project" value="UniProtKB-UniPathway"/>
</dbReference>
<dbReference type="UniPathway" id="UPA00214"/>
<evidence type="ECO:0000313" key="12">
    <source>
        <dbReference type="EMBL" id="BAQ01247.1"/>
    </source>
</evidence>
<evidence type="ECO:0000256" key="4">
    <source>
        <dbReference type="ARBA" id="ARBA00007637"/>
    </source>
</evidence>
<evidence type="ECO:0000256" key="1">
    <source>
        <dbReference type="ARBA" id="ARBA00000083"/>
    </source>
</evidence>
<dbReference type="InterPro" id="IPR001509">
    <property type="entry name" value="Epimerase_deHydtase"/>
</dbReference>
<evidence type="ECO:0000256" key="2">
    <source>
        <dbReference type="ARBA" id="ARBA00001911"/>
    </source>
</evidence>
<dbReference type="CDD" id="cd05247">
    <property type="entry name" value="UDP_G4E_1_SDR_e"/>
    <property type="match status" value="1"/>
</dbReference>
<evidence type="ECO:0000256" key="5">
    <source>
        <dbReference type="ARBA" id="ARBA00013189"/>
    </source>
</evidence>
<evidence type="ECO:0000256" key="6">
    <source>
        <dbReference type="ARBA" id="ARBA00018569"/>
    </source>
</evidence>
<reference evidence="12" key="1">
    <citation type="journal article" date="2014" name="DNA Res.">
        <title>A complete view of the genetic diversity of the Escherichia coli O-antigen biosynthesis gene cluster.</title>
        <authorList>
            <person name="Iguchi A."/>
            <person name="Iyoda S."/>
            <person name="Kikuchi T."/>
            <person name="Ogura Y."/>
            <person name="Katsura K."/>
            <person name="Ohnishi M."/>
            <person name="Hayashi T."/>
            <person name="Thomson N.R."/>
        </authorList>
    </citation>
    <scope>NUCLEOTIDE SEQUENCE</scope>
    <source>
        <strain evidence="12">H5</strain>
    </source>
</reference>
<evidence type="ECO:0000259" key="11">
    <source>
        <dbReference type="Pfam" id="PF01370"/>
    </source>
</evidence>
<dbReference type="EMBL" id="AB812033">
    <property type="protein sequence ID" value="BAQ01247.1"/>
    <property type="molecule type" value="Genomic_DNA"/>
</dbReference>
<protein>
    <recommendedName>
        <fullName evidence="6 10">UDP-glucose 4-epimerase</fullName>
        <ecNumber evidence="5 10">5.1.3.2</ecNumber>
    </recommendedName>
</protein>
<keyword evidence="7 10" id="KW-0520">NAD</keyword>
<dbReference type="Gene3D" id="3.40.50.720">
    <property type="entry name" value="NAD(P)-binding Rossmann-like Domain"/>
    <property type="match status" value="1"/>
</dbReference>
<comment type="pathway">
    <text evidence="3 10">Carbohydrate metabolism; galactose metabolism.</text>
</comment>
<dbReference type="EC" id="5.1.3.2" evidence="5 10"/>
<dbReference type="Pfam" id="PF01370">
    <property type="entry name" value="Epimerase"/>
    <property type="match status" value="1"/>
</dbReference>